<dbReference type="GO" id="GO:0006465">
    <property type="term" value="P:signal peptide processing"/>
    <property type="evidence" value="ECO:0007669"/>
    <property type="project" value="TreeGrafter"/>
</dbReference>
<dbReference type="PANTHER" id="PTHR30487:SF0">
    <property type="entry name" value="PREPILIN LEADER PEPTIDASE_N-METHYLTRANSFERASE-RELATED"/>
    <property type="match status" value="1"/>
</dbReference>
<dbReference type="GO" id="GO:0005886">
    <property type="term" value="C:plasma membrane"/>
    <property type="evidence" value="ECO:0007669"/>
    <property type="project" value="UniProtKB-SubCell"/>
</dbReference>
<keyword evidence="7 10" id="KW-0472">Membrane</keyword>
<feature type="transmembrane region" description="Helical" evidence="10">
    <location>
        <begin position="194"/>
        <end position="218"/>
    </location>
</feature>
<feature type="transmembrane region" description="Helical" evidence="10">
    <location>
        <begin position="6"/>
        <end position="29"/>
    </location>
</feature>
<dbReference type="InterPro" id="IPR010627">
    <property type="entry name" value="Prepilin_pept_A24_N"/>
</dbReference>
<feature type="transmembrane region" description="Helical" evidence="10">
    <location>
        <begin position="132"/>
        <end position="151"/>
    </location>
</feature>
<proteinExistence type="inferred from homology"/>
<dbReference type="GO" id="GO:0032259">
    <property type="term" value="P:methylation"/>
    <property type="evidence" value="ECO:0007669"/>
    <property type="project" value="UniProtKB-KW"/>
</dbReference>
<feature type="transmembrane region" description="Helical" evidence="10">
    <location>
        <begin position="230"/>
        <end position="251"/>
    </location>
</feature>
<dbReference type="EMBL" id="FOZG01000001">
    <property type="protein sequence ID" value="SFR76800.1"/>
    <property type="molecule type" value="Genomic_DNA"/>
</dbReference>
<dbReference type="InterPro" id="IPR014032">
    <property type="entry name" value="Peptidase_A24A_bac"/>
</dbReference>
<dbReference type="Pfam" id="PF06750">
    <property type="entry name" value="A24_N_bact"/>
    <property type="match status" value="1"/>
</dbReference>
<comment type="subcellular location">
    <subcellularLocation>
        <location evidence="1">Cell inner membrane</location>
        <topology evidence="1">Multi-pass membrane protein</topology>
    </subcellularLocation>
    <subcellularLocation>
        <location evidence="9">Cell membrane</location>
        <topology evidence="9">Multi-pass membrane protein</topology>
    </subcellularLocation>
</comment>
<dbReference type="GO" id="GO:0004190">
    <property type="term" value="F:aspartic-type endopeptidase activity"/>
    <property type="evidence" value="ECO:0007669"/>
    <property type="project" value="UniProtKB-EC"/>
</dbReference>
<keyword evidence="14" id="KW-1185">Reference proteome</keyword>
<feature type="transmembrane region" description="Helical" evidence="10">
    <location>
        <begin position="102"/>
        <end position="120"/>
    </location>
</feature>
<evidence type="ECO:0000259" key="11">
    <source>
        <dbReference type="Pfam" id="PF01478"/>
    </source>
</evidence>
<dbReference type="RefSeq" id="WP_093309326.1">
    <property type="nucleotide sequence ID" value="NZ_FOZG01000001.1"/>
</dbReference>
<evidence type="ECO:0000256" key="10">
    <source>
        <dbReference type="SAM" id="Phobius"/>
    </source>
</evidence>
<comment type="similarity">
    <text evidence="2 8">Belongs to the peptidase A24 family.</text>
</comment>
<evidence type="ECO:0000313" key="14">
    <source>
        <dbReference type="Proteomes" id="UP000198824"/>
    </source>
</evidence>
<evidence type="ECO:0000256" key="8">
    <source>
        <dbReference type="RuleBase" id="RU003793"/>
    </source>
</evidence>
<keyword evidence="9 13" id="KW-0808">Transferase</keyword>
<keyword evidence="6 10" id="KW-1133">Transmembrane helix</keyword>
<evidence type="ECO:0000256" key="4">
    <source>
        <dbReference type="ARBA" id="ARBA00022519"/>
    </source>
</evidence>
<dbReference type="AlphaFoldDB" id="A0A1I6JDY8"/>
<feature type="transmembrane region" description="Helical" evidence="10">
    <location>
        <begin position="79"/>
        <end position="96"/>
    </location>
</feature>
<evidence type="ECO:0000256" key="2">
    <source>
        <dbReference type="ARBA" id="ARBA00005801"/>
    </source>
</evidence>
<keyword evidence="5 9" id="KW-0812">Transmembrane</keyword>
<reference evidence="13 14" key="1">
    <citation type="submission" date="2016-10" db="EMBL/GenBank/DDBJ databases">
        <authorList>
            <person name="de Groot N.N."/>
        </authorList>
    </citation>
    <scope>NUCLEOTIDE SEQUENCE [LARGE SCALE GENOMIC DNA]</scope>
    <source>
        <strain evidence="13 14">S5-249</strain>
    </source>
</reference>
<keyword evidence="3" id="KW-1003">Cell membrane</keyword>
<evidence type="ECO:0000256" key="3">
    <source>
        <dbReference type="ARBA" id="ARBA00022475"/>
    </source>
</evidence>
<protein>
    <recommendedName>
        <fullName evidence="9">Prepilin leader peptidase/N-methyltransferase</fullName>
        <ecNumber evidence="9">2.1.1.-</ecNumber>
        <ecNumber evidence="9">3.4.23.43</ecNumber>
    </recommendedName>
</protein>
<keyword evidence="4" id="KW-0997">Cell inner membrane</keyword>
<dbReference type="GO" id="GO:0008168">
    <property type="term" value="F:methyltransferase activity"/>
    <property type="evidence" value="ECO:0007669"/>
    <property type="project" value="UniProtKB-KW"/>
</dbReference>
<comment type="catalytic activity">
    <reaction evidence="9">
        <text>Typically cleaves a -Gly-|-Phe- bond to release an N-terminal, basic peptide of 5-8 residues from type IV prepilin, and then N-methylates the new N-terminal amino group, the methyl donor being S-adenosyl-L-methionine.</text>
        <dbReference type="EC" id="3.4.23.43"/>
    </reaction>
</comment>
<evidence type="ECO:0000256" key="6">
    <source>
        <dbReference type="ARBA" id="ARBA00022989"/>
    </source>
</evidence>
<accession>A0A1I6JDY8</accession>
<dbReference type="OrthoDB" id="9789291at2"/>
<evidence type="ECO:0000256" key="7">
    <source>
        <dbReference type="ARBA" id="ARBA00023136"/>
    </source>
</evidence>
<feature type="domain" description="Prepilin type IV endopeptidase peptidase" evidence="11">
    <location>
        <begin position="109"/>
        <end position="215"/>
    </location>
</feature>
<evidence type="ECO:0000313" key="13">
    <source>
        <dbReference type="EMBL" id="SFR76800.1"/>
    </source>
</evidence>
<dbReference type="PRINTS" id="PR00864">
    <property type="entry name" value="PREPILNPTASE"/>
</dbReference>
<evidence type="ECO:0000256" key="1">
    <source>
        <dbReference type="ARBA" id="ARBA00004429"/>
    </source>
</evidence>
<dbReference type="EC" id="2.1.1.-" evidence="9"/>
<dbReference type="InterPro" id="IPR000045">
    <property type="entry name" value="Prepilin_IV_endopep_pep"/>
</dbReference>
<keyword evidence="9 13" id="KW-0489">Methyltransferase</keyword>
<gene>
    <name evidence="13" type="ORF">SAMN05192580_0119</name>
</gene>
<sequence>MALHPLSPLGALLGAVLGLIVGSFLATVARRAGEGRSAMRGRSACDRCDATLRAAELVPVVSWALQRGRCRRCGVRIDPIHPAVELAAALAGALALGVSPDAVGISGAVFGWGLILLAALDLRHFWLPNRGTLPLAVLGLGASAAGGVGLTDRLIGLAVGYAGLEAVRLLYARVRGRAGLGGGDPKLFGAIGAWLGWAALPGVLLGAGLLGLGVALVLRVRGHAVGATTRLPFGALLAPAGFAAWLFAAAATRL</sequence>
<dbReference type="Gene3D" id="1.20.120.1220">
    <property type="match status" value="1"/>
</dbReference>
<dbReference type="STRING" id="1166337.SAMN05192580_0119"/>
<evidence type="ECO:0000259" key="12">
    <source>
        <dbReference type="Pfam" id="PF06750"/>
    </source>
</evidence>
<keyword evidence="9" id="KW-0511">Multifunctional enzyme</keyword>
<dbReference type="PANTHER" id="PTHR30487">
    <property type="entry name" value="TYPE 4 PREPILIN-LIKE PROTEINS LEADER PEPTIDE-PROCESSING ENZYME"/>
    <property type="match status" value="1"/>
</dbReference>
<dbReference type="EC" id="3.4.23.43" evidence="9"/>
<feature type="domain" description="Prepilin peptidase A24 N-terminal" evidence="12">
    <location>
        <begin position="16"/>
        <end position="94"/>
    </location>
</feature>
<dbReference type="Pfam" id="PF01478">
    <property type="entry name" value="Peptidase_A24"/>
    <property type="match status" value="1"/>
</dbReference>
<comment type="function">
    <text evidence="9">Plays an essential role in type IV pili and type II pseudopili formation by proteolytically removing the leader sequence from substrate proteins and subsequently monomethylating the alpha-amino group of the newly exposed N-terminal phenylalanine.</text>
</comment>
<evidence type="ECO:0000256" key="5">
    <source>
        <dbReference type="ARBA" id="ARBA00022692"/>
    </source>
</evidence>
<dbReference type="Proteomes" id="UP000198824">
    <property type="component" value="Unassembled WGS sequence"/>
</dbReference>
<name>A0A1I6JDY8_9SPHN</name>
<keyword evidence="9" id="KW-0645">Protease</keyword>
<organism evidence="13 14">
    <name type="scientific">Sphingomonas jatrophae</name>
    <dbReference type="NCBI Taxonomy" id="1166337"/>
    <lineage>
        <taxon>Bacteria</taxon>
        <taxon>Pseudomonadati</taxon>
        <taxon>Pseudomonadota</taxon>
        <taxon>Alphaproteobacteria</taxon>
        <taxon>Sphingomonadales</taxon>
        <taxon>Sphingomonadaceae</taxon>
        <taxon>Sphingomonas</taxon>
    </lineage>
</organism>
<evidence type="ECO:0000256" key="9">
    <source>
        <dbReference type="RuleBase" id="RU003794"/>
    </source>
</evidence>
<dbReference type="InterPro" id="IPR050882">
    <property type="entry name" value="Prepilin_peptidase/N-MTase"/>
</dbReference>
<keyword evidence="9" id="KW-0378">Hydrolase</keyword>